<dbReference type="GO" id="GO:0003677">
    <property type="term" value="F:DNA binding"/>
    <property type="evidence" value="ECO:0007669"/>
    <property type="project" value="UniProtKB-KW"/>
</dbReference>
<dbReference type="PANTHER" id="PTHR30579:SF3">
    <property type="entry name" value="TRANSCRIPTIONAL REGULATORY PROTEIN"/>
    <property type="match status" value="1"/>
</dbReference>
<dbReference type="Pfam" id="PF00126">
    <property type="entry name" value="HTH_1"/>
    <property type="match status" value="1"/>
</dbReference>
<dbReference type="InterPro" id="IPR036390">
    <property type="entry name" value="WH_DNA-bd_sf"/>
</dbReference>
<organism evidence="6 7">
    <name type="scientific">Paracoccus alcaliphilus</name>
    <dbReference type="NCBI Taxonomy" id="34002"/>
    <lineage>
        <taxon>Bacteria</taxon>
        <taxon>Pseudomonadati</taxon>
        <taxon>Pseudomonadota</taxon>
        <taxon>Alphaproteobacteria</taxon>
        <taxon>Rhodobacterales</taxon>
        <taxon>Paracoccaceae</taxon>
        <taxon>Paracoccus</taxon>
    </lineage>
</organism>
<dbReference type="Gene3D" id="1.10.10.10">
    <property type="entry name" value="Winged helix-like DNA-binding domain superfamily/Winged helix DNA-binding domain"/>
    <property type="match status" value="1"/>
</dbReference>
<dbReference type="PRINTS" id="PR00039">
    <property type="entry name" value="HTHLYSR"/>
</dbReference>
<keyword evidence="3 6" id="KW-0238">DNA-binding</keyword>
<name>A0A1H8IXD3_9RHOB</name>
<comment type="similarity">
    <text evidence="1">Belongs to the LysR transcriptional regulatory family.</text>
</comment>
<evidence type="ECO:0000313" key="7">
    <source>
        <dbReference type="Proteomes" id="UP000199054"/>
    </source>
</evidence>
<dbReference type="Gene3D" id="3.40.190.10">
    <property type="entry name" value="Periplasmic binding protein-like II"/>
    <property type="match status" value="1"/>
</dbReference>
<dbReference type="SUPFAM" id="SSF53850">
    <property type="entry name" value="Periplasmic binding protein-like II"/>
    <property type="match status" value="1"/>
</dbReference>
<evidence type="ECO:0000256" key="1">
    <source>
        <dbReference type="ARBA" id="ARBA00009437"/>
    </source>
</evidence>
<dbReference type="Pfam" id="PF03466">
    <property type="entry name" value="LysR_substrate"/>
    <property type="match status" value="1"/>
</dbReference>
<dbReference type="InterPro" id="IPR005119">
    <property type="entry name" value="LysR_subst-bd"/>
</dbReference>
<dbReference type="InterPro" id="IPR036388">
    <property type="entry name" value="WH-like_DNA-bd_sf"/>
</dbReference>
<dbReference type="OrthoDB" id="7768317at2"/>
<gene>
    <name evidence="6" type="ORF">SAMN04489859_101482</name>
</gene>
<keyword evidence="4" id="KW-0804">Transcription</keyword>
<accession>A0A1H8IXD3</accession>
<dbReference type="Proteomes" id="UP000199054">
    <property type="component" value="Unassembled WGS sequence"/>
</dbReference>
<reference evidence="6 7" key="1">
    <citation type="submission" date="2016-10" db="EMBL/GenBank/DDBJ databases">
        <authorList>
            <person name="de Groot N.N."/>
        </authorList>
    </citation>
    <scope>NUCLEOTIDE SEQUENCE [LARGE SCALE GENOMIC DNA]</scope>
    <source>
        <strain evidence="6 7">DSM 8512</strain>
    </source>
</reference>
<dbReference type="PROSITE" id="PS50931">
    <property type="entry name" value="HTH_LYSR"/>
    <property type="match status" value="1"/>
</dbReference>
<keyword evidence="7" id="KW-1185">Reference proteome</keyword>
<dbReference type="AlphaFoldDB" id="A0A1H8IXD3"/>
<dbReference type="EMBL" id="FODE01000014">
    <property type="protein sequence ID" value="SEN72835.1"/>
    <property type="molecule type" value="Genomic_DNA"/>
</dbReference>
<evidence type="ECO:0000256" key="3">
    <source>
        <dbReference type="ARBA" id="ARBA00023125"/>
    </source>
</evidence>
<evidence type="ECO:0000259" key="5">
    <source>
        <dbReference type="PROSITE" id="PS50931"/>
    </source>
</evidence>
<dbReference type="PANTHER" id="PTHR30579">
    <property type="entry name" value="TRANSCRIPTIONAL REGULATOR"/>
    <property type="match status" value="1"/>
</dbReference>
<protein>
    <submittedName>
        <fullName evidence="6">DNA-binding transcriptional regulator, LysR family</fullName>
    </submittedName>
</protein>
<feature type="domain" description="HTH lysR-type" evidence="5">
    <location>
        <begin position="1"/>
        <end position="58"/>
    </location>
</feature>
<proteinExistence type="inferred from homology"/>
<evidence type="ECO:0000256" key="2">
    <source>
        <dbReference type="ARBA" id="ARBA00023015"/>
    </source>
</evidence>
<evidence type="ECO:0000313" key="6">
    <source>
        <dbReference type="EMBL" id="SEN72835.1"/>
    </source>
</evidence>
<dbReference type="InterPro" id="IPR000847">
    <property type="entry name" value="LysR_HTH_N"/>
</dbReference>
<dbReference type="RefSeq" id="WP_090612466.1">
    <property type="nucleotide sequence ID" value="NZ_CP067124.1"/>
</dbReference>
<dbReference type="STRING" id="34002.SAMN04489859_101482"/>
<sequence length="272" mass="30849">MNWDDLRIVSTVSKTNSYSKAARLLHMDETTVSRRIARLESSFGVTLFEAVDGRRNPTGPCRAILQQLYDVEQTADDIERMLQRHDYSRRRLRLTTIPAIAEHYLAPHLPALLKERPELSLSLDTSDQSVDMSRWEADFAIRLSRPRQGDFLMRRIGEMKLCLIRGRDPDPVLVAYPPVLSATPEMRQLQQVQGDNPIRLETMNLSIICSVVASGQATGVIPEFLAQTLDPNAPVDITPLPESREIWMLSQPHLRNDSLARHISDWCADLLG</sequence>
<dbReference type="InterPro" id="IPR050176">
    <property type="entry name" value="LTTR"/>
</dbReference>
<dbReference type="GO" id="GO:0003700">
    <property type="term" value="F:DNA-binding transcription factor activity"/>
    <property type="evidence" value="ECO:0007669"/>
    <property type="project" value="InterPro"/>
</dbReference>
<evidence type="ECO:0000256" key="4">
    <source>
        <dbReference type="ARBA" id="ARBA00023163"/>
    </source>
</evidence>
<dbReference type="SUPFAM" id="SSF46785">
    <property type="entry name" value="Winged helix' DNA-binding domain"/>
    <property type="match status" value="1"/>
</dbReference>
<keyword evidence="2" id="KW-0805">Transcription regulation</keyword>